<dbReference type="OrthoDB" id="5573441at2759"/>
<dbReference type="GeneID" id="63804635"/>
<evidence type="ECO:0000313" key="2">
    <source>
        <dbReference type="Proteomes" id="UP000193922"/>
    </source>
</evidence>
<dbReference type="RefSeq" id="XP_040741917.1">
    <property type="nucleotide sequence ID" value="XM_040887987.1"/>
</dbReference>
<dbReference type="EMBL" id="MCFD01000010">
    <property type="protein sequence ID" value="ORX68103.1"/>
    <property type="molecule type" value="Genomic_DNA"/>
</dbReference>
<gene>
    <name evidence="1" type="ORF">DL89DRAFT_268635</name>
</gene>
<evidence type="ECO:0000313" key="1">
    <source>
        <dbReference type="EMBL" id="ORX68103.1"/>
    </source>
</evidence>
<sequence>MQLSLQAFHEADWPRKHYVPADTATHRRNLHCCLVSKGLKTASPASDLAAPCPYIQIFLLLTLSSFYSLLHTMSNVFTFVKPSAFKPRTEIYQGSFTASSEVEAMQPVYRVYHKGRVLDIAPADSNETPIITCRLEGFRRRRGKLYGSNTIAPINMEGRIKDNWIIHDFEGNQYKWKIKSFRGPAWVLLDENENIIASFDRSAWRRHVNGRLTITKPVSKDFLLIILLTNRLVLRTVQDKETAASAAVAT</sequence>
<name>A0A1Y1W3I1_9FUNG</name>
<reference evidence="1 2" key="1">
    <citation type="submission" date="2016-07" db="EMBL/GenBank/DDBJ databases">
        <title>Pervasive Adenine N6-methylation of Active Genes in Fungi.</title>
        <authorList>
            <consortium name="DOE Joint Genome Institute"/>
            <person name="Mondo S.J."/>
            <person name="Dannebaum R.O."/>
            <person name="Kuo R.C."/>
            <person name="Labutti K."/>
            <person name="Haridas S."/>
            <person name="Kuo A."/>
            <person name="Salamov A."/>
            <person name="Ahrendt S.R."/>
            <person name="Lipzen A."/>
            <person name="Sullivan W."/>
            <person name="Andreopoulos W.B."/>
            <person name="Clum A."/>
            <person name="Lindquist E."/>
            <person name="Daum C."/>
            <person name="Ramamoorthy G.K."/>
            <person name="Gryganskyi A."/>
            <person name="Culley D."/>
            <person name="Magnuson J.K."/>
            <person name="James T.Y."/>
            <person name="O'Malley M.A."/>
            <person name="Stajich J.E."/>
            <person name="Spatafora J.W."/>
            <person name="Visel A."/>
            <person name="Grigoriev I.V."/>
        </authorList>
    </citation>
    <scope>NUCLEOTIDE SEQUENCE [LARGE SCALE GENOMIC DNA]</scope>
    <source>
        <strain evidence="1 2">ATCC 12442</strain>
    </source>
</reference>
<dbReference type="AlphaFoldDB" id="A0A1Y1W3I1"/>
<accession>A0A1Y1W3I1</accession>
<comment type="caution">
    <text evidence="1">The sequence shown here is derived from an EMBL/GenBank/DDBJ whole genome shotgun (WGS) entry which is preliminary data.</text>
</comment>
<protein>
    <submittedName>
        <fullName evidence="1">Uncharacterized protein</fullName>
    </submittedName>
</protein>
<dbReference type="Proteomes" id="UP000193922">
    <property type="component" value="Unassembled WGS sequence"/>
</dbReference>
<keyword evidence="2" id="KW-1185">Reference proteome</keyword>
<organism evidence="1 2">
    <name type="scientific">Linderina pennispora</name>
    <dbReference type="NCBI Taxonomy" id="61395"/>
    <lineage>
        <taxon>Eukaryota</taxon>
        <taxon>Fungi</taxon>
        <taxon>Fungi incertae sedis</taxon>
        <taxon>Zoopagomycota</taxon>
        <taxon>Kickxellomycotina</taxon>
        <taxon>Kickxellomycetes</taxon>
        <taxon>Kickxellales</taxon>
        <taxon>Kickxellaceae</taxon>
        <taxon>Linderina</taxon>
    </lineage>
</organism>
<proteinExistence type="predicted"/>